<evidence type="ECO:0000256" key="3">
    <source>
        <dbReference type="SAM" id="Coils"/>
    </source>
</evidence>
<dbReference type="AlphaFoldDB" id="A0A1V4IEQ5"/>
<reference evidence="6 7" key="1">
    <citation type="submission" date="2017-03" db="EMBL/GenBank/DDBJ databases">
        <title>Genome sequence of Clostridium oryzae DSM 28571.</title>
        <authorList>
            <person name="Poehlein A."/>
            <person name="Daniel R."/>
        </authorList>
    </citation>
    <scope>NUCLEOTIDE SEQUENCE [LARGE SCALE GENOMIC DNA]</scope>
    <source>
        <strain evidence="6 7">DSM 28571</strain>
    </source>
</reference>
<dbReference type="EMBL" id="MZGV01000066">
    <property type="protein sequence ID" value="OPJ58017.1"/>
    <property type="molecule type" value="Genomic_DNA"/>
</dbReference>
<organism evidence="6 7">
    <name type="scientific">Clostridium oryzae</name>
    <dbReference type="NCBI Taxonomy" id="1450648"/>
    <lineage>
        <taxon>Bacteria</taxon>
        <taxon>Bacillati</taxon>
        <taxon>Bacillota</taxon>
        <taxon>Clostridia</taxon>
        <taxon>Eubacteriales</taxon>
        <taxon>Clostridiaceae</taxon>
        <taxon>Clostridium</taxon>
    </lineage>
</organism>
<dbReference type="STRING" id="1450648.CLORY_38150"/>
<dbReference type="RefSeq" id="WP_079427458.1">
    <property type="nucleotide sequence ID" value="NZ_MZGV01000066.1"/>
</dbReference>
<sequence length="382" mass="41589">MISVNGLDYLKSLAETQINSIVKEGIFGVTEGDVITWQISSDSFNVESFNVGEKIEKINTISDAISKKETITEDIPVSVYGIKLIVTAIPIVNNEENIIGAYYMVVPKVNHMAKAFKAFAPVVTEMFPGGAFLSMSDLTNIRQTQASKNFDIPNMTAGFDITTDPVSTGAINSRTPQHFEIDTYEWGKPIRGLSAPVFDEDTNEVIGVLNIVRPKEIELNLRNMSNSIKSSLTNISATVEELAASASEINANQNDLNANIKEITNLSEEINNISGFIKQIADKTNMLGLNASIEAARAGEFGRGFSVVANEIRKLSEQSRDTVDKISKLTGEIKRKVTESNTKSQSSLDSSQEQAASTEEVASSIEEIVSTSEELINMADSL</sequence>
<accession>A0A1V4IEQ5</accession>
<feature type="compositionally biased region" description="Low complexity" evidence="4">
    <location>
        <begin position="356"/>
        <end position="365"/>
    </location>
</feature>
<dbReference type="Gene3D" id="1.10.287.950">
    <property type="entry name" value="Methyl-accepting chemotaxis protein"/>
    <property type="match status" value="1"/>
</dbReference>
<proteinExistence type="predicted"/>
<dbReference type="Pfam" id="PF00015">
    <property type="entry name" value="MCPsignal"/>
    <property type="match status" value="1"/>
</dbReference>
<evidence type="ECO:0000256" key="4">
    <source>
        <dbReference type="SAM" id="MobiDB-lite"/>
    </source>
</evidence>
<evidence type="ECO:0000313" key="6">
    <source>
        <dbReference type="EMBL" id="OPJ58017.1"/>
    </source>
</evidence>
<evidence type="ECO:0000256" key="2">
    <source>
        <dbReference type="PROSITE-ProRule" id="PRU00284"/>
    </source>
</evidence>
<comment type="caution">
    <text evidence="6">The sequence shown here is derived from an EMBL/GenBank/DDBJ whole genome shotgun (WGS) entry which is preliminary data.</text>
</comment>
<feature type="coiled-coil region" evidence="3">
    <location>
        <begin position="239"/>
        <end position="266"/>
    </location>
</feature>
<protein>
    <submittedName>
        <fullName evidence="6">Putative sensory transducer protein YfmS</fullName>
    </submittedName>
</protein>
<dbReference type="PANTHER" id="PTHR32089:SF112">
    <property type="entry name" value="LYSOZYME-LIKE PROTEIN-RELATED"/>
    <property type="match status" value="1"/>
</dbReference>
<keyword evidence="3" id="KW-0175">Coiled coil</keyword>
<feature type="compositionally biased region" description="Polar residues" evidence="4">
    <location>
        <begin position="339"/>
        <end position="355"/>
    </location>
</feature>
<dbReference type="SUPFAM" id="SSF58104">
    <property type="entry name" value="Methyl-accepting chemotaxis protein (MCP) signaling domain"/>
    <property type="match status" value="1"/>
</dbReference>
<evidence type="ECO:0000259" key="5">
    <source>
        <dbReference type="PROSITE" id="PS50111"/>
    </source>
</evidence>
<keyword evidence="7" id="KW-1185">Reference proteome</keyword>
<dbReference type="GO" id="GO:0016020">
    <property type="term" value="C:membrane"/>
    <property type="evidence" value="ECO:0007669"/>
    <property type="project" value="InterPro"/>
</dbReference>
<feature type="domain" description="Methyl-accepting transducer" evidence="5">
    <location>
        <begin position="238"/>
        <end position="382"/>
    </location>
</feature>
<gene>
    <name evidence="6" type="primary">yfmS_4</name>
    <name evidence="6" type="ORF">CLORY_38150</name>
</gene>
<dbReference type="OrthoDB" id="1674419at2"/>
<evidence type="ECO:0000256" key="1">
    <source>
        <dbReference type="ARBA" id="ARBA00023224"/>
    </source>
</evidence>
<keyword evidence="1 2" id="KW-0807">Transducer</keyword>
<dbReference type="PROSITE" id="PS50111">
    <property type="entry name" value="CHEMOTAXIS_TRANSDUC_2"/>
    <property type="match status" value="1"/>
</dbReference>
<dbReference type="GO" id="GO:0007165">
    <property type="term" value="P:signal transduction"/>
    <property type="evidence" value="ECO:0007669"/>
    <property type="project" value="UniProtKB-KW"/>
</dbReference>
<dbReference type="SMART" id="SM00283">
    <property type="entry name" value="MA"/>
    <property type="match status" value="1"/>
</dbReference>
<feature type="region of interest" description="Disordered" evidence="4">
    <location>
        <begin position="336"/>
        <end position="365"/>
    </location>
</feature>
<dbReference type="Proteomes" id="UP000190080">
    <property type="component" value="Unassembled WGS sequence"/>
</dbReference>
<dbReference type="InterPro" id="IPR004089">
    <property type="entry name" value="MCPsignal_dom"/>
</dbReference>
<evidence type="ECO:0000313" key="7">
    <source>
        <dbReference type="Proteomes" id="UP000190080"/>
    </source>
</evidence>
<name>A0A1V4IEQ5_9CLOT</name>
<dbReference type="PANTHER" id="PTHR32089">
    <property type="entry name" value="METHYL-ACCEPTING CHEMOTAXIS PROTEIN MCPB"/>
    <property type="match status" value="1"/>
</dbReference>